<gene>
    <name evidence="2" type="ORF">HY36_00775</name>
</gene>
<name>A0A059EB81_9PROT</name>
<dbReference type="InterPro" id="IPR032466">
    <property type="entry name" value="Metal_Hydrolase"/>
</dbReference>
<dbReference type="Gene3D" id="3.30.110.90">
    <property type="entry name" value="Amidohydrolase"/>
    <property type="match status" value="1"/>
</dbReference>
<proteinExistence type="predicted"/>
<dbReference type="SUPFAM" id="SSF51556">
    <property type="entry name" value="Metallo-dependent hydrolases"/>
    <property type="match status" value="1"/>
</dbReference>
<keyword evidence="3" id="KW-1185">Reference proteome</keyword>
<dbReference type="Gene3D" id="3.40.50.10910">
    <property type="entry name" value="Amidohydrolase"/>
    <property type="match status" value="1"/>
</dbReference>
<dbReference type="SUPFAM" id="SSF51338">
    <property type="entry name" value="Composite domain of metallo-dependent hydrolases"/>
    <property type="match status" value="1"/>
</dbReference>
<sequence>MLKWIVRIGLALCAIALVGMVSTYVFIDRELNRMYGAFVKVAEPDLPPPGPDAYALVDVNVLSPEGDAFVPGQAVVVDAGLIRSVMPADSVPAGLETVDGQGRYLIPGLTDSHIHLWQSENDLLVYVANGVTQVRDMNTVPVNLRWRAEIEDGRIGPDIFAVAPQFATFGPMEGAFVGWTQRKTIVRTDDQVHDAVKDFAAKGYDALKSSSYLDKAGYEAMSEATRAQGIKLVGHLPIAVGLNDLWASNQSEVAHVEEFVKALDREFGGYGPDEAEAFLEYVRERSDEVAGRMIEHGISVTSTMELVDSFQRQKLDLHTELDAAELAYENPGIAEGTVITSRGMGWMPEVNIYRWPDQWDDDRKARSRIYWQAYAEAQHILFDTFREAGVPIMAGTDANVPVRVPGFSLHEEFLALQEAGMSPAQILASATSVPSDYMGTNAGRIQAGREADLVLLRDNPLEDIAATQEIDMVVLDGRRLDRAALDGLLESVKAANDESRKVPLEQF</sequence>
<dbReference type="InterPro" id="IPR006680">
    <property type="entry name" value="Amidohydro-rel"/>
</dbReference>
<dbReference type="EMBL" id="AWFH01000001">
    <property type="protein sequence ID" value="KCZ64936.1"/>
    <property type="molecule type" value="Genomic_DNA"/>
</dbReference>
<comment type="caution">
    <text evidence="2">The sequence shown here is derived from an EMBL/GenBank/DDBJ whole genome shotgun (WGS) entry which is preliminary data.</text>
</comment>
<dbReference type="Gene3D" id="2.30.40.10">
    <property type="entry name" value="Urease, subunit C, domain 1"/>
    <property type="match status" value="2"/>
</dbReference>
<dbReference type="Gene3D" id="3.20.20.140">
    <property type="entry name" value="Metal-dependent hydrolases"/>
    <property type="match status" value="1"/>
</dbReference>
<dbReference type="eggNOG" id="COG1228">
    <property type="taxonomic scope" value="Bacteria"/>
</dbReference>
<dbReference type="AlphaFoldDB" id="A0A059EB81"/>
<dbReference type="PATRIC" id="fig|1280948.3.peg.151"/>
<organism evidence="2 3">
    <name type="scientific">Hyphomonas atlantica</name>
    <dbReference type="NCBI Taxonomy" id="1280948"/>
    <lineage>
        <taxon>Bacteria</taxon>
        <taxon>Pseudomonadati</taxon>
        <taxon>Pseudomonadota</taxon>
        <taxon>Alphaproteobacteria</taxon>
        <taxon>Hyphomonadales</taxon>
        <taxon>Hyphomonadaceae</taxon>
        <taxon>Hyphomonas</taxon>
    </lineage>
</organism>
<dbReference type="OrthoDB" id="9765769at2"/>
<dbReference type="Pfam" id="PF01979">
    <property type="entry name" value="Amidohydro_1"/>
    <property type="match status" value="1"/>
</dbReference>
<dbReference type="InterPro" id="IPR051781">
    <property type="entry name" value="Metallo-dep_Hydrolase"/>
</dbReference>
<evidence type="ECO:0000313" key="3">
    <source>
        <dbReference type="Proteomes" id="UP000024547"/>
    </source>
</evidence>
<accession>A0A059EB81</accession>
<evidence type="ECO:0000259" key="1">
    <source>
        <dbReference type="Pfam" id="PF01979"/>
    </source>
</evidence>
<dbReference type="PANTHER" id="PTHR43135:SF3">
    <property type="entry name" value="ALPHA-D-RIBOSE 1-METHYLPHOSPHONATE 5-TRIPHOSPHATE DIPHOSPHATASE"/>
    <property type="match status" value="1"/>
</dbReference>
<dbReference type="Proteomes" id="UP000024547">
    <property type="component" value="Unassembled WGS sequence"/>
</dbReference>
<dbReference type="RefSeq" id="WP_035546939.1">
    <property type="nucleotide sequence ID" value="NZ_AWFH01000001.1"/>
</dbReference>
<dbReference type="InterPro" id="IPR011059">
    <property type="entry name" value="Metal-dep_hydrolase_composite"/>
</dbReference>
<dbReference type="STRING" id="1280948.HY36_00775"/>
<protein>
    <recommendedName>
        <fullName evidence="1">Amidohydrolase-related domain-containing protein</fullName>
    </recommendedName>
</protein>
<reference evidence="2 3" key="1">
    <citation type="journal article" date="2014" name="Antonie Van Leeuwenhoek">
        <title>Hyphomonas beringensis sp. nov. and Hyphomonas chukchiensis sp. nov., isolated from surface seawater of the Bering Sea and Chukchi Sea.</title>
        <authorList>
            <person name="Li C."/>
            <person name="Lai Q."/>
            <person name="Li G."/>
            <person name="Dong C."/>
            <person name="Wang J."/>
            <person name="Liao Y."/>
            <person name="Shao Z."/>
        </authorList>
    </citation>
    <scope>NUCLEOTIDE SEQUENCE [LARGE SCALE GENOMIC DNA]</scope>
    <source>
        <strain evidence="2 3">22II1-22F38</strain>
    </source>
</reference>
<feature type="domain" description="Amidohydrolase-related" evidence="1">
    <location>
        <begin position="387"/>
        <end position="479"/>
    </location>
</feature>
<dbReference type="PANTHER" id="PTHR43135">
    <property type="entry name" value="ALPHA-D-RIBOSE 1-METHYLPHOSPHONATE 5-TRIPHOSPHATE DIPHOSPHATASE"/>
    <property type="match status" value="1"/>
</dbReference>
<evidence type="ECO:0000313" key="2">
    <source>
        <dbReference type="EMBL" id="KCZ64936.1"/>
    </source>
</evidence>
<dbReference type="GO" id="GO:0016810">
    <property type="term" value="F:hydrolase activity, acting on carbon-nitrogen (but not peptide) bonds"/>
    <property type="evidence" value="ECO:0007669"/>
    <property type="project" value="InterPro"/>
</dbReference>